<evidence type="ECO:0000256" key="4">
    <source>
        <dbReference type="ARBA" id="ARBA00022737"/>
    </source>
</evidence>
<dbReference type="SUPFAM" id="SSF50978">
    <property type="entry name" value="WD40 repeat-like"/>
    <property type="match status" value="1"/>
</dbReference>
<evidence type="ECO:0000259" key="8">
    <source>
        <dbReference type="PROSITE" id="PS51007"/>
    </source>
</evidence>
<dbReference type="SMART" id="SM00320">
    <property type="entry name" value="WD40"/>
    <property type="match status" value="5"/>
</dbReference>
<dbReference type="InterPro" id="IPR036322">
    <property type="entry name" value="WD40_repeat_dom_sf"/>
</dbReference>
<proteinExistence type="predicted"/>
<keyword evidence="1 6" id="KW-0853">WD repeat</keyword>
<dbReference type="PROSITE" id="PS51007">
    <property type="entry name" value="CYTC"/>
    <property type="match status" value="1"/>
</dbReference>
<evidence type="ECO:0000313" key="9">
    <source>
        <dbReference type="EMBL" id="WDE95304.1"/>
    </source>
</evidence>
<evidence type="ECO:0000256" key="1">
    <source>
        <dbReference type="ARBA" id="ARBA00022574"/>
    </source>
</evidence>
<evidence type="ECO:0000256" key="5">
    <source>
        <dbReference type="ARBA" id="ARBA00023004"/>
    </source>
</evidence>
<dbReference type="Gene3D" id="2.130.10.10">
    <property type="entry name" value="YVTN repeat-like/Quinoprotein amine dehydrogenase"/>
    <property type="match status" value="2"/>
</dbReference>
<dbReference type="PANTHER" id="PTHR44090">
    <property type="entry name" value="WD REPEAT-CONTAINING PROTEIN 61"/>
    <property type="match status" value="1"/>
</dbReference>
<name>A0ABY7VR87_9BACT</name>
<dbReference type="RefSeq" id="WP_274148744.1">
    <property type="nucleotide sequence ID" value="NZ_CP117811.1"/>
</dbReference>
<dbReference type="InterPro" id="IPR001680">
    <property type="entry name" value="WD40_rpt"/>
</dbReference>
<feature type="repeat" description="WD" evidence="6">
    <location>
        <begin position="326"/>
        <end position="367"/>
    </location>
</feature>
<dbReference type="EMBL" id="CP117811">
    <property type="protein sequence ID" value="WDE95304.1"/>
    <property type="molecule type" value="Genomic_DNA"/>
</dbReference>
<dbReference type="InterPro" id="IPR011429">
    <property type="entry name" value="Cyt_c_Planctomycete-type"/>
</dbReference>
<keyword evidence="3 7" id="KW-0479">Metal-binding</keyword>
<dbReference type="InterPro" id="IPR036909">
    <property type="entry name" value="Cyt_c-like_dom_sf"/>
</dbReference>
<keyword evidence="4" id="KW-0677">Repeat</keyword>
<dbReference type="InterPro" id="IPR051510">
    <property type="entry name" value="SKI8"/>
</dbReference>
<dbReference type="Pfam" id="PF07635">
    <property type="entry name" value="PSCyt1"/>
    <property type="match status" value="1"/>
</dbReference>
<gene>
    <name evidence="9" type="ORF">PQO03_06170</name>
</gene>
<accession>A0ABY7VR87</accession>
<dbReference type="InterPro" id="IPR024977">
    <property type="entry name" value="Apc4-like_WD40_dom"/>
</dbReference>
<keyword evidence="5 7" id="KW-0408">Iron</keyword>
<evidence type="ECO:0000256" key="3">
    <source>
        <dbReference type="ARBA" id="ARBA00022723"/>
    </source>
</evidence>
<evidence type="ECO:0000256" key="2">
    <source>
        <dbReference type="ARBA" id="ARBA00022617"/>
    </source>
</evidence>
<sequence length="567" mass="64239">MFAKAQLIIGIWLFCSLPLLAEKITYDDHVRSIFKADCSECHNANKAKGGLNLSTYAQAMEGSSAGPILESSSVDNSVLFECITSNDSDIRMPPKGARMSKADVKMIKQWILGGLLENRSSSKKKIFVKNDAFKAETKKGEVIIPEQLSLLPWHYYKQAGPIKNLVKSPFSPLMALSMYKQIALYNSETLTLIGYLDFPEGTINDLSFSEDGRYLLAAGGHVGNEGMAVIWDIKTGRRIFQLEHKDMDIHVAHMSPDMKLLALGSNDKKVKIFSMQNKQILLEEKAHSEWVSALRFSPDGKFLVSGDRNGQIIVWDSKELSMLHTLYKHKGMINALAWRPDSKVFVSASEDSSILFFDPIKGNELKSIKSHKNGVSSLFYDQKGQLCSTGNDKTVRVFDSNYKQVRSQVFTKSAPLLNALMNDEHILATNYKGNILLKRNDEKEIEFISIQPQNLKKLKETKKAHASISIEVEQLNKKRHLEMLKQFNLSEDIQQLKLEQLYLLDEIEEAVKMKLDPISKNRLYTKNAQFFKESKKINDLIMESQKKQLQLKDAMEKTKSTVLNVSK</sequence>
<keyword evidence="2 7" id="KW-0349">Heme</keyword>
<dbReference type="PANTHER" id="PTHR44090:SF1">
    <property type="entry name" value="SUPERKILLER COMPLEX PROTEIN 8"/>
    <property type="match status" value="1"/>
</dbReference>
<feature type="repeat" description="WD" evidence="6">
    <location>
        <begin position="284"/>
        <end position="325"/>
    </location>
</feature>
<dbReference type="Proteomes" id="UP001214250">
    <property type="component" value="Chromosome 1"/>
</dbReference>
<protein>
    <recommendedName>
        <fullName evidence="8">Cytochrome c domain-containing protein</fullName>
    </recommendedName>
</protein>
<feature type="domain" description="Cytochrome c" evidence="8">
    <location>
        <begin position="25"/>
        <end position="115"/>
    </location>
</feature>
<dbReference type="SUPFAM" id="SSF46626">
    <property type="entry name" value="Cytochrome c"/>
    <property type="match status" value="1"/>
</dbReference>
<reference evidence="9 10" key="1">
    <citation type="submission" date="2023-02" db="EMBL/GenBank/DDBJ databases">
        <title>Genome sequence of Lentisphaera profundi SAORIC-696.</title>
        <authorList>
            <person name="Kim e."/>
            <person name="Cho J.-C."/>
            <person name="Choi A."/>
            <person name="Kang I."/>
        </authorList>
    </citation>
    <scope>NUCLEOTIDE SEQUENCE [LARGE SCALE GENOMIC DNA]</scope>
    <source>
        <strain evidence="9 10">SAORIC-696</strain>
    </source>
</reference>
<evidence type="ECO:0000256" key="7">
    <source>
        <dbReference type="PROSITE-ProRule" id="PRU00433"/>
    </source>
</evidence>
<keyword evidence="10" id="KW-1185">Reference proteome</keyword>
<dbReference type="CDD" id="cd00200">
    <property type="entry name" value="WD40"/>
    <property type="match status" value="1"/>
</dbReference>
<dbReference type="Pfam" id="PF12894">
    <property type="entry name" value="ANAPC4_WD40"/>
    <property type="match status" value="1"/>
</dbReference>
<dbReference type="PROSITE" id="PS50082">
    <property type="entry name" value="WD_REPEATS_2"/>
    <property type="match status" value="2"/>
</dbReference>
<evidence type="ECO:0000256" key="6">
    <source>
        <dbReference type="PROSITE-ProRule" id="PRU00221"/>
    </source>
</evidence>
<dbReference type="PROSITE" id="PS50294">
    <property type="entry name" value="WD_REPEATS_REGION"/>
    <property type="match status" value="2"/>
</dbReference>
<dbReference type="InterPro" id="IPR015943">
    <property type="entry name" value="WD40/YVTN_repeat-like_dom_sf"/>
</dbReference>
<evidence type="ECO:0000313" key="10">
    <source>
        <dbReference type="Proteomes" id="UP001214250"/>
    </source>
</evidence>
<organism evidence="9 10">
    <name type="scientific">Lentisphaera profundi</name>
    <dbReference type="NCBI Taxonomy" id="1658616"/>
    <lineage>
        <taxon>Bacteria</taxon>
        <taxon>Pseudomonadati</taxon>
        <taxon>Lentisphaerota</taxon>
        <taxon>Lentisphaeria</taxon>
        <taxon>Lentisphaerales</taxon>
        <taxon>Lentisphaeraceae</taxon>
        <taxon>Lentisphaera</taxon>
    </lineage>
</organism>
<dbReference type="InterPro" id="IPR009056">
    <property type="entry name" value="Cyt_c-like_dom"/>
</dbReference>
<dbReference type="Pfam" id="PF00400">
    <property type="entry name" value="WD40"/>
    <property type="match status" value="2"/>
</dbReference>